<dbReference type="HOGENOM" id="CLU_036012_2_0_1"/>
<organism evidence="3 4">
    <name type="scientific">Tulasnella calospora MUT 4182</name>
    <dbReference type="NCBI Taxonomy" id="1051891"/>
    <lineage>
        <taxon>Eukaryota</taxon>
        <taxon>Fungi</taxon>
        <taxon>Dikarya</taxon>
        <taxon>Basidiomycota</taxon>
        <taxon>Agaricomycotina</taxon>
        <taxon>Agaricomycetes</taxon>
        <taxon>Cantharellales</taxon>
        <taxon>Tulasnellaceae</taxon>
        <taxon>Tulasnella</taxon>
    </lineage>
</organism>
<evidence type="ECO:0000259" key="2">
    <source>
        <dbReference type="Pfam" id="PF00753"/>
    </source>
</evidence>
<evidence type="ECO:0000256" key="1">
    <source>
        <dbReference type="SAM" id="MobiDB-lite"/>
    </source>
</evidence>
<name>A0A0C3QIR9_9AGAM</name>
<evidence type="ECO:0000313" key="4">
    <source>
        <dbReference type="Proteomes" id="UP000054248"/>
    </source>
</evidence>
<proteinExistence type="predicted"/>
<dbReference type="Proteomes" id="UP000054248">
    <property type="component" value="Unassembled WGS sequence"/>
</dbReference>
<feature type="region of interest" description="Disordered" evidence="1">
    <location>
        <begin position="139"/>
        <end position="170"/>
    </location>
</feature>
<dbReference type="InterPro" id="IPR041712">
    <property type="entry name" value="DHPS-like_MBL-fold"/>
</dbReference>
<dbReference type="PANTHER" id="PTHR13754:SF13">
    <property type="entry name" value="METALLO-BETA-LACTAMASE SUPERFAMILY PROTEIN (AFU_ORTHOLOGUE AFUA_3G07630)"/>
    <property type="match status" value="1"/>
</dbReference>
<dbReference type="EMBL" id="KN823033">
    <property type="protein sequence ID" value="KIO25909.1"/>
    <property type="molecule type" value="Genomic_DNA"/>
</dbReference>
<dbReference type="OrthoDB" id="1470350at2759"/>
<dbReference type="InterPro" id="IPR001279">
    <property type="entry name" value="Metallo-B-lactamas"/>
</dbReference>
<protein>
    <recommendedName>
        <fullName evidence="2">Metallo-beta-lactamase domain-containing protein</fullName>
    </recommendedName>
</protein>
<dbReference type="CDD" id="cd07713">
    <property type="entry name" value="DHPS-like_MBL-fold"/>
    <property type="match status" value="1"/>
</dbReference>
<feature type="region of interest" description="Disordered" evidence="1">
    <location>
        <begin position="239"/>
        <end position="258"/>
    </location>
</feature>
<feature type="domain" description="Metallo-beta-lactamase" evidence="2">
    <location>
        <begin position="72"/>
        <end position="134"/>
    </location>
</feature>
<accession>A0A0C3QIR9</accession>
<dbReference type="Gene3D" id="3.60.15.10">
    <property type="entry name" value="Ribonuclease Z/Hydroxyacylglutathione hydrolase-like"/>
    <property type="match status" value="1"/>
</dbReference>
<reference evidence="4" key="2">
    <citation type="submission" date="2015-01" db="EMBL/GenBank/DDBJ databases">
        <title>Evolutionary Origins and Diversification of the Mycorrhizal Mutualists.</title>
        <authorList>
            <consortium name="DOE Joint Genome Institute"/>
            <consortium name="Mycorrhizal Genomics Consortium"/>
            <person name="Kohler A."/>
            <person name="Kuo A."/>
            <person name="Nagy L.G."/>
            <person name="Floudas D."/>
            <person name="Copeland A."/>
            <person name="Barry K.W."/>
            <person name="Cichocki N."/>
            <person name="Veneault-Fourrey C."/>
            <person name="LaButti K."/>
            <person name="Lindquist E.A."/>
            <person name="Lipzen A."/>
            <person name="Lundell T."/>
            <person name="Morin E."/>
            <person name="Murat C."/>
            <person name="Riley R."/>
            <person name="Ohm R."/>
            <person name="Sun H."/>
            <person name="Tunlid A."/>
            <person name="Henrissat B."/>
            <person name="Grigoriev I.V."/>
            <person name="Hibbett D.S."/>
            <person name="Martin F."/>
        </authorList>
    </citation>
    <scope>NUCLEOTIDE SEQUENCE [LARGE SCALE GENOMIC DNA]</scope>
    <source>
        <strain evidence="4">MUT 4182</strain>
    </source>
</reference>
<gene>
    <name evidence="3" type="ORF">M407DRAFT_75106</name>
</gene>
<dbReference type="PANTHER" id="PTHR13754">
    <property type="entry name" value="METALLO-BETA-LACTAMASE SUPERFAMILY PROTEIN"/>
    <property type="match status" value="1"/>
</dbReference>
<dbReference type="InterPro" id="IPR036866">
    <property type="entry name" value="RibonucZ/Hydroxyglut_hydro"/>
</dbReference>
<dbReference type="AlphaFoldDB" id="A0A0C3QIR9"/>
<sequence>MSIVPSIYLKAVDKVEITFLVDNSVERMTRLPPGFLHEVHSHLFHPSAPVDEETGCKILDLENYCCGAHGFSVLIKTKIGDETHTTLFDTGPESKSIARNIASLNVDTSPIETVVLSHWHADHSGGILELLRIRQSQAAEKTGPAASSPANNTIAVDLHPSRPDARGIAVPPPTYDKVICRLPPDPTFQEIRDLGAEVSLHDEPHTVAGGQVFVSGEIPRVVKWEEGLFGAVRWVGKNDEREESGQGTTGKPATGDGKWVKEDHIMDERYAAIDVKGKGLIVFSACSHAGICNVITDAVKSLNRPIYMIIGGLHLAPPDQVYRIAPTVEFISKSLRPAPTYILPMHCTGFKAKIALEQELGEGCVPAGVGMKVSSVFLRLE</sequence>
<dbReference type="InterPro" id="IPR052926">
    <property type="entry name" value="Metallo-beta-lactamase_dom"/>
</dbReference>
<dbReference type="STRING" id="1051891.A0A0C3QIR9"/>
<reference evidence="3 4" key="1">
    <citation type="submission" date="2014-04" db="EMBL/GenBank/DDBJ databases">
        <authorList>
            <consortium name="DOE Joint Genome Institute"/>
            <person name="Kuo A."/>
            <person name="Girlanda M."/>
            <person name="Perotto S."/>
            <person name="Kohler A."/>
            <person name="Nagy L.G."/>
            <person name="Floudas D."/>
            <person name="Copeland A."/>
            <person name="Barry K.W."/>
            <person name="Cichocki N."/>
            <person name="Veneault-Fourrey C."/>
            <person name="LaButti K."/>
            <person name="Lindquist E.A."/>
            <person name="Lipzen A."/>
            <person name="Lundell T."/>
            <person name="Morin E."/>
            <person name="Murat C."/>
            <person name="Sun H."/>
            <person name="Tunlid A."/>
            <person name="Henrissat B."/>
            <person name="Grigoriev I.V."/>
            <person name="Hibbett D.S."/>
            <person name="Martin F."/>
            <person name="Nordberg H.P."/>
            <person name="Cantor M.N."/>
            <person name="Hua S.X."/>
        </authorList>
    </citation>
    <scope>NUCLEOTIDE SEQUENCE [LARGE SCALE GENOMIC DNA]</scope>
    <source>
        <strain evidence="3 4">MUT 4182</strain>
    </source>
</reference>
<dbReference type="Pfam" id="PF00753">
    <property type="entry name" value="Lactamase_B"/>
    <property type="match status" value="1"/>
</dbReference>
<keyword evidence="4" id="KW-1185">Reference proteome</keyword>
<evidence type="ECO:0000313" key="3">
    <source>
        <dbReference type="EMBL" id="KIO25909.1"/>
    </source>
</evidence>
<dbReference type="GO" id="GO:0016740">
    <property type="term" value="F:transferase activity"/>
    <property type="evidence" value="ECO:0007669"/>
    <property type="project" value="TreeGrafter"/>
</dbReference>
<dbReference type="SUPFAM" id="SSF56281">
    <property type="entry name" value="Metallo-hydrolase/oxidoreductase"/>
    <property type="match status" value="1"/>
</dbReference>